<dbReference type="RefSeq" id="WP_232618241.1">
    <property type="nucleotide sequence ID" value="NZ_FWFN01000002.1"/>
</dbReference>
<dbReference type="InterPro" id="IPR004477">
    <property type="entry name" value="ComEC_N"/>
</dbReference>
<feature type="transmembrane region" description="Helical" evidence="6">
    <location>
        <begin position="70"/>
        <end position="90"/>
    </location>
</feature>
<dbReference type="InterPro" id="IPR052159">
    <property type="entry name" value="Competence_DNA_uptake"/>
</dbReference>
<evidence type="ECO:0000256" key="6">
    <source>
        <dbReference type="SAM" id="Phobius"/>
    </source>
</evidence>
<evidence type="ECO:0000313" key="9">
    <source>
        <dbReference type="EMBL" id="SLN26930.1"/>
    </source>
</evidence>
<keyword evidence="2" id="KW-1003">Cell membrane</keyword>
<dbReference type="InterPro" id="IPR025405">
    <property type="entry name" value="DUF4131"/>
</dbReference>
<dbReference type="PANTHER" id="PTHR30619:SF1">
    <property type="entry name" value="RECOMBINATION PROTEIN 2"/>
    <property type="match status" value="1"/>
</dbReference>
<feature type="transmembrane region" description="Helical" evidence="6">
    <location>
        <begin position="295"/>
        <end position="317"/>
    </location>
</feature>
<feature type="transmembrane region" description="Helical" evidence="6">
    <location>
        <begin position="401"/>
        <end position="423"/>
    </location>
</feature>
<feature type="transmembrane region" description="Helical" evidence="6">
    <location>
        <begin position="495"/>
        <end position="514"/>
    </location>
</feature>
<feature type="domain" description="ComEC/Rec2-related protein" evidence="7">
    <location>
        <begin position="241"/>
        <end position="515"/>
    </location>
</feature>
<feature type="transmembrane region" description="Helical" evidence="6">
    <location>
        <begin position="20"/>
        <end position="37"/>
    </location>
</feature>
<evidence type="ECO:0000256" key="1">
    <source>
        <dbReference type="ARBA" id="ARBA00004651"/>
    </source>
</evidence>
<keyword evidence="3 6" id="KW-0812">Transmembrane</keyword>
<comment type="subcellular location">
    <subcellularLocation>
        <location evidence="1">Cell membrane</location>
        <topology evidence="1">Multi-pass membrane protein</topology>
    </subcellularLocation>
</comment>
<evidence type="ECO:0000256" key="3">
    <source>
        <dbReference type="ARBA" id="ARBA00022692"/>
    </source>
</evidence>
<protein>
    <submittedName>
        <fullName evidence="9">ComEC family competence protein</fullName>
    </submittedName>
</protein>
<proteinExistence type="predicted"/>
<organism evidence="9 10">
    <name type="scientific">Pseudooceanicola marinus</name>
    <dbReference type="NCBI Taxonomy" id="396013"/>
    <lineage>
        <taxon>Bacteria</taxon>
        <taxon>Pseudomonadati</taxon>
        <taxon>Pseudomonadota</taxon>
        <taxon>Alphaproteobacteria</taxon>
        <taxon>Rhodobacterales</taxon>
        <taxon>Paracoccaceae</taxon>
        <taxon>Pseudooceanicola</taxon>
    </lineage>
</organism>
<gene>
    <name evidence="9" type="ORF">PSM7751_01003</name>
</gene>
<feature type="domain" description="DUF4131" evidence="8">
    <location>
        <begin position="46"/>
        <end position="198"/>
    </location>
</feature>
<evidence type="ECO:0000259" key="7">
    <source>
        <dbReference type="Pfam" id="PF03772"/>
    </source>
</evidence>
<sequence>MRQLGEILSGAALAQRGHLFHWAPVALACGIGAYFALRVEPAPGLRAGLWALAAALFLLGVWAGRRGRALVQPACLGLALLAAGVALASVRAQTVAGPVLGWRYYGPVEGRIVGIDRSASDAPRLTLDRVRLDRMAPEETPTRVRISLHGPEGTLPRPGARVMTTAFLSPPGGPVEPGGFDFRRHAWFQRLGGVGYTRVALLSVAPPEPGEARVFRARMAISAAFRARLPGETGAFAAAITAGDRSAMGQETLQDLRVSNLAHLLAISGLHMGLLTGFVFMAVRRVLVLSRHAALYWPVRSMAAAGALAVACVYLALSGGSIATERAFVMVAVALVAAMALRRALTLRAVALAALVVLGLRPEALLSPGFQMSFAATLSLVWVFSLLKGRDWPGRGWKGRAITLVLSSAVAGLATAPVAAAQFNQVAHYGLIANLLSVPIMGTFVMPAALIAVLLMPLGLEALPLLVMGWGLDWILWVAQMVAGLEGARGTVPTPPPATLPLLAFGALTVMLWVGRGRWLGIAPMVLAALMWVGAERPQVLIAETGGLVGVMTEAGRALSRERSESFAARVWLENDGDAARQEDAAARWSAPPGIRHATGKRAAAAQGPCGDGAILVLNVPSVEASGAVGCDIYDPARLRRTGSVAVLGMGADSRIVTARDRSGARLWNTEALRRAALERPRWDIRAVWRGKGAGFGPVGSLPD</sequence>
<reference evidence="9 10" key="1">
    <citation type="submission" date="2017-03" db="EMBL/GenBank/DDBJ databases">
        <authorList>
            <person name="Afonso C.L."/>
            <person name="Miller P.J."/>
            <person name="Scott M.A."/>
            <person name="Spackman E."/>
            <person name="Goraichik I."/>
            <person name="Dimitrov K.M."/>
            <person name="Suarez D.L."/>
            <person name="Swayne D.E."/>
        </authorList>
    </citation>
    <scope>NUCLEOTIDE SEQUENCE [LARGE SCALE GENOMIC DNA]</scope>
    <source>
        <strain evidence="9 10">CECT 7751</strain>
    </source>
</reference>
<dbReference type="PANTHER" id="PTHR30619">
    <property type="entry name" value="DNA INTERNALIZATION/COMPETENCE PROTEIN COMEC/REC2"/>
    <property type="match status" value="1"/>
</dbReference>
<keyword evidence="10" id="KW-1185">Reference proteome</keyword>
<evidence type="ECO:0000313" key="10">
    <source>
        <dbReference type="Proteomes" id="UP000193963"/>
    </source>
</evidence>
<dbReference type="NCBIfam" id="TIGR00360">
    <property type="entry name" value="ComEC_N-term"/>
    <property type="match status" value="1"/>
</dbReference>
<evidence type="ECO:0000256" key="2">
    <source>
        <dbReference type="ARBA" id="ARBA00022475"/>
    </source>
</evidence>
<keyword evidence="4 6" id="KW-1133">Transmembrane helix</keyword>
<feature type="transmembrane region" description="Helical" evidence="6">
    <location>
        <begin position="261"/>
        <end position="283"/>
    </location>
</feature>
<dbReference type="EMBL" id="FWFN01000002">
    <property type="protein sequence ID" value="SLN26930.1"/>
    <property type="molecule type" value="Genomic_DNA"/>
</dbReference>
<dbReference type="Proteomes" id="UP000193963">
    <property type="component" value="Unassembled WGS sequence"/>
</dbReference>
<feature type="transmembrane region" description="Helical" evidence="6">
    <location>
        <begin position="44"/>
        <end position="64"/>
    </location>
</feature>
<dbReference type="PROSITE" id="PS51257">
    <property type="entry name" value="PROKAR_LIPOPROTEIN"/>
    <property type="match status" value="1"/>
</dbReference>
<keyword evidence="5 6" id="KW-0472">Membrane</keyword>
<evidence type="ECO:0000259" key="8">
    <source>
        <dbReference type="Pfam" id="PF13567"/>
    </source>
</evidence>
<feature type="transmembrane region" description="Helical" evidence="6">
    <location>
        <begin position="329"/>
        <end position="358"/>
    </location>
</feature>
<accession>A0A1X6YPQ5</accession>
<dbReference type="Pfam" id="PF03772">
    <property type="entry name" value="Competence"/>
    <property type="match status" value="1"/>
</dbReference>
<feature type="transmembrane region" description="Helical" evidence="6">
    <location>
        <begin position="429"/>
        <end position="455"/>
    </location>
</feature>
<feature type="transmembrane region" description="Helical" evidence="6">
    <location>
        <begin position="370"/>
        <end position="389"/>
    </location>
</feature>
<dbReference type="GO" id="GO:0005886">
    <property type="term" value="C:plasma membrane"/>
    <property type="evidence" value="ECO:0007669"/>
    <property type="project" value="UniProtKB-SubCell"/>
</dbReference>
<dbReference type="AlphaFoldDB" id="A0A1X6YPQ5"/>
<evidence type="ECO:0000256" key="4">
    <source>
        <dbReference type="ARBA" id="ARBA00022989"/>
    </source>
</evidence>
<evidence type="ECO:0000256" key="5">
    <source>
        <dbReference type="ARBA" id="ARBA00023136"/>
    </source>
</evidence>
<name>A0A1X6YPQ5_9RHOB</name>
<feature type="transmembrane region" description="Helical" evidence="6">
    <location>
        <begin position="462"/>
        <end position="483"/>
    </location>
</feature>
<dbReference type="Pfam" id="PF13567">
    <property type="entry name" value="DUF4131"/>
    <property type="match status" value="1"/>
</dbReference>